<feature type="domain" description="MobA-like NTP transferase" evidence="8">
    <location>
        <begin position="8"/>
        <end position="142"/>
    </location>
</feature>
<organism evidence="9 10">
    <name type="scientific">Marinomonas primoryensis</name>
    <dbReference type="NCBI Taxonomy" id="178399"/>
    <lineage>
        <taxon>Bacteria</taxon>
        <taxon>Pseudomonadati</taxon>
        <taxon>Pseudomonadota</taxon>
        <taxon>Gammaproteobacteria</taxon>
        <taxon>Oceanospirillales</taxon>
        <taxon>Oceanospirillaceae</taxon>
        <taxon>Marinomonas</taxon>
    </lineage>
</organism>
<evidence type="ECO:0000256" key="2">
    <source>
        <dbReference type="ARBA" id="ARBA00022679"/>
    </source>
</evidence>
<keyword evidence="9" id="KW-0548">Nucleotidyltransferase</keyword>
<sequence length="191" mass="20798">MDFLSLSGAVLAGGKGERMASQDKGLLLFRGEAMALSVGLALRQVTDCVFINANRNSERYADLGFEVIADGYFYQDKGPLSGLAACLTFAKTSHLLISPCDTPCISGDAFTKLIIASNAFPDRIHYLSDAFGSHPLHAILPVEPALIMLKDFLDKSERHSVMAFYEVFGCESVLWDKSEELLNVNTPDVLS</sequence>
<dbReference type="PANTHER" id="PTHR19136:SF81">
    <property type="entry name" value="MOLYBDENUM COFACTOR GUANYLYLTRANSFERASE"/>
    <property type="match status" value="1"/>
</dbReference>
<gene>
    <name evidence="9" type="ORF">A8139_15930</name>
</gene>
<evidence type="ECO:0000313" key="10">
    <source>
        <dbReference type="Proteomes" id="UP000249898"/>
    </source>
</evidence>
<protein>
    <submittedName>
        <fullName evidence="9">Molybdenum cofactor guanylyltransferase</fullName>
    </submittedName>
</protein>
<dbReference type="GO" id="GO:0016779">
    <property type="term" value="F:nucleotidyltransferase activity"/>
    <property type="evidence" value="ECO:0007669"/>
    <property type="project" value="UniProtKB-KW"/>
</dbReference>
<dbReference type="OrthoDB" id="9788394at2"/>
<dbReference type="GO" id="GO:0006777">
    <property type="term" value="P:Mo-molybdopterin cofactor biosynthetic process"/>
    <property type="evidence" value="ECO:0007669"/>
    <property type="project" value="UniProtKB-KW"/>
</dbReference>
<dbReference type="InterPro" id="IPR013482">
    <property type="entry name" value="Molybde_CF_guanTrfase"/>
</dbReference>
<reference evidence="9 10" key="1">
    <citation type="submission" date="2016-06" db="EMBL/GenBank/DDBJ databases">
        <title>The sequenced genome of the ice-adhering bacterium Marinomonas primoryensis, from Antarctica.</title>
        <authorList>
            <person name="Graham L."/>
            <person name="Vance T.D.R."/>
            <person name="Davies P.L."/>
        </authorList>
    </citation>
    <scope>NUCLEOTIDE SEQUENCE [LARGE SCALE GENOMIC DNA]</scope>
    <source>
        <strain evidence="9 10">AceL</strain>
    </source>
</reference>
<evidence type="ECO:0000256" key="1">
    <source>
        <dbReference type="ARBA" id="ARBA00022490"/>
    </source>
</evidence>
<dbReference type="InterPro" id="IPR025877">
    <property type="entry name" value="MobA-like_NTP_Trfase"/>
</dbReference>
<keyword evidence="1" id="KW-0963">Cytoplasm</keyword>
<evidence type="ECO:0000256" key="5">
    <source>
        <dbReference type="ARBA" id="ARBA00022842"/>
    </source>
</evidence>
<evidence type="ECO:0000313" key="9">
    <source>
        <dbReference type="EMBL" id="AWY01279.1"/>
    </source>
</evidence>
<keyword evidence="5" id="KW-0460">Magnesium</keyword>
<dbReference type="CDD" id="cd02503">
    <property type="entry name" value="MobA"/>
    <property type="match status" value="1"/>
</dbReference>
<keyword evidence="6" id="KW-0342">GTP-binding</keyword>
<dbReference type="EMBL" id="CP016181">
    <property type="protein sequence ID" value="AWY01279.1"/>
    <property type="molecule type" value="Genomic_DNA"/>
</dbReference>
<evidence type="ECO:0000256" key="3">
    <source>
        <dbReference type="ARBA" id="ARBA00022723"/>
    </source>
</evidence>
<keyword evidence="3" id="KW-0479">Metal-binding</keyword>
<dbReference type="InterPro" id="IPR029044">
    <property type="entry name" value="Nucleotide-diphossugar_trans"/>
</dbReference>
<dbReference type="PANTHER" id="PTHR19136">
    <property type="entry name" value="MOLYBDENUM COFACTOR GUANYLYLTRANSFERASE"/>
    <property type="match status" value="1"/>
</dbReference>
<name>A0A2Z4PVW1_9GAMM</name>
<keyword evidence="4" id="KW-0547">Nucleotide-binding</keyword>
<dbReference type="RefSeq" id="WP_112139671.1">
    <property type="nucleotide sequence ID" value="NZ_CP016181.1"/>
</dbReference>
<evidence type="ECO:0000256" key="4">
    <source>
        <dbReference type="ARBA" id="ARBA00022741"/>
    </source>
</evidence>
<keyword evidence="7" id="KW-0501">Molybdenum cofactor biosynthesis</keyword>
<dbReference type="AlphaFoldDB" id="A0A2Z4PVW1"/>
<evidence type="ECO:0000259" key="8">
    <source>
        <dbReference type="Pfam" id="PF12804"/>
    </source>
</evidence>
<dbReference type="GO" id="GO:0005525">
    <property type="term" value="F:GTP binding"/>
    <property type="evidence" value="ECO:0007669"/>
    <property type="project" value="UniProtKB-KW"/>
</dbReference>
<dbReference type="Gene3D" id="3.90.550.10">
    <property type="entry name" value="Spore Coat Polysaccharide Biosynthesis Protein SpsA, Chain A"/>
    <property type="match status" value="1"/>
</dbReference>
<accession>A0A2Z4PVW1</accession>
<dbReference type="Pfam" id="PF12804">
    <property type="entry name" value="NTP_transf_3"/>
    <property type="match status" value="1"/>
</dbReference>
<evidence type="ECO:0000256" key="7">
    <source>
        <dbReference type="ARBA" id="ARBA00023150"/>
    </source>
</evidence>
<dbReference type="GO" id="GO:0046872">
    <property type="term" value="F:metal ion binding"/>
    <property type="evidence" value="ECO:0007669"/>
    <property type="project" value="UniProtKB-KW"/>
</dbReference>
<dbReference type="Proteomes" id="UP000249898">
    <property type="component" value="Chromosome"/>
</dbReference>
<dbReference type="SUPFAM" id="SSF53448">
    <property type="entry name" value="Nucleotide-diphospho-sugar transferases"/>
    <property type="match status" value="1"/>
</dbReference>
<keyword evidence="2 9" id="KW-0808">Transferase</keyword>
<proteinExistence type="predicted"/>
<evidence type="ECO:0000256" key="6">
    <source>
        <dbReference type="ARBA" id="ARBA00023134"/>
    </source>
</evidence>